<dbReference type="EMBL" id="FNGS01000005">
    <property type="protein sequence ID" value="SDM18534.1"/>
    <property type="molecule type" value="Genomic_DNA"/>
</dbReference>
<keyword evidence="3" id="KW-1185">Reference proteome</keyword>
<feature type="transmembrane region" description="Helical" evidence="1">
    <location>
        <begin position="43"/>
        <end position="66"/>
    </location>
</feature>
<protein>
    <recommendedName>
        <fullName evidence="4">Branched-chain amino acid:cation transporter, LIVCS family</fullName>
    </recommendedName>
</protein>
<accession>A0A1G9R5L2</accession>
<dbReference type="STRING" id="563176.SAMN04488090_2752"/>
<sequence length="107" mass="11760">MTYFASQLRLGLRYAAWFAAIAAAFGFCYGLISGIVWQPAVFAVLFTGTLASLNFVVAVLCLLVHLGGLPFGKGSRRLVRYFGLSLGFFLVYLSFFGLIKLFNPSIF</sequence>
<evidence type="ECO:0000313" key="2">
    <source>
        <dbReference type="EMBL" id="SDM18534.1"/>
    </source>
</evidence>
<keyword evidence="1" id="KW-0472">Membrane</keyword>
<dbReference type="AlphaFoldDB" id="A0A1G9R5L2"/>
<feature type="transmembrane region" description="Helical" evidence="1">
    <location>
        <begin position="78"/>
        <end position="99"/>
    </location>
</feature>
<keyword evidence="1" id="KW-0812">Transmembrane</keyword>
<dbReference type="RefSeq" id="WP_093203145.1">
    <property type="nucleotide sequence ID" value="NZ_FNGS01000005.1"/>
</dbReference>
<evidence type="ECO:0000256" key="1">
    <source>
        <dbReference type="SAM" id="Phobius"/>
    </source>
</evidence>
<proteinExistence type="predicted"/>
<keyword evidence="1" id="KW-1133">Transmembrane helix</keyword>
<organism evidence="2 3">
    <name type="scientific">Siphonobacter aquaeclarae</name>
    <dbReference type="NCBI Taxonomy" id="563176"/>
    <lineage>
        <taxon>Bacteria</taxon>
        <taxon>Pseudomonadati</taxon>
        <taxon>Bacteroidota</taxon>
        <taxon>Cytophagia</taxon>
        <taxon>Cytophagales</taxon>
        <taxon>Cytophagaceae</taxon>
        <taxon>Siphonobacter</taxon>
    </lineage>
</organism>
<gene>
    <name evidence="2" type="ORF">SAMN04488090_2752</name>
</gene>
<reference evidence="2 3" key="1">
    <citation type="submission" date="2016-10" db="EMBL/GenBank/DDBJ databases">
        <authorList>
            <person name="de Groot N.N."/>
        </authorList>
    </citation>
    <scope>NUCLEOTIDE SEQUENCE [LARGE SCALE GENOMIC DNA]</scope>
    <source>
        <strain evidence="2 3">DSM 21668</strain>
    </source>
</reference>
<name>A0A1G9R5L2_9BACT</name>
<evidence type="ECO:0008006" key="4">
    <source>
        <dbReference type="Google" id="ProtNLM"/>
    </source>
</evidence>
<feature type="transmembrane region" description="Helical" evidence="1">
    <location>
        <begin position="12"/>
        <end position="37"/>
    </location>
</feature>
<dbReference type="Proteomes" id="UP000198901">
    <property type="component" value="Unassembled WGS sequence"/>
</dbReference>
<evidence type="ECO:0000313" key="3">
    <source>
        <dbReference type="Proteomes" id="UP000198901"/>
    </source>
</evidence>